<feature type="region of interest" description="Disordered" evidence="1">
    <location>
        <begin position="69"/>
        <end position="88"/>
    </location>
</feature>
<reference evidence="3 4" key="1">
    <citation type="submission" date="2020-08" db="EMBL/GenBank/DDBJ databases">
        <authorList>
            <person name="Liu C."/>
            <person name="Sun Q."/>
        </authorList>
    </citation>
    <scope>NUCLEOTIDE SEQUENCE [LARGE SCALE GENOMIC DNA]</scope>
    <source>
        <strain evidence="3 4">NSJ-4</strain>
    </source>
</reference>
<sequence>METKDKYKNARAFIVLLAALITWLLNMKYERSLVRSLIILLIVIIVFYVIATIALKLIDKIRNMEEVKEVDMEEAPPEEEGTDAQNHV</sequence>
<proteinExistence type="predicted"/>
<feature type="transmembrane region" description="Helical" evidence="2">
    <location>
        <begin position="35"/>
        <end position="58"/>
    </location>
</feature>
<evidence type="ECO:0000313" key="3">
    <source>
        <dbReference type="EMBL" id="QNL98567.1"/>
    </source>
</evidence>
<keyword evidence="4" id="KW-1185">Reference proteome</keyword>
<name>A0A7G9FJ36_9FIRM</name>
<evidence type="ECO:0000256" key="2">
    <source>
        <dbReference type="SAM" id="Phobius"/>
    </source>
</evidence>
<dbReference type="Proteomes" id="UP000515819">
    <property type="component" value="Chromosome"/>
</dbReference>
<dbReference type="AlphaFoldDB" id="A0A7G9FJ36"/>
<dbReference type="EMBL" id="CP060632">
    <property type="protein sequence ID" value="QNL98567.1"/>
    <property type="molecule type" value="Genomic_DNA"/>
</dbReference>
<keyword evidence="2" id="KW-1133">Transmembrane helix</keyword>
<evidence type="ECO:0000313" key="4">
    <source>
        <dbReference type="Proteomes" id="UP000515819"/>
    </source>
</evidence>
<evidence type="ECO:0000256" key="1">
    <source>
        <dbReference type="SAM" id="MobiDB-lite"/>
    </source>
</evidence>
<dbReference type="KEGG" id="wcp:H9Q76_07295"/>
<protein>
    <submittedName>
        <fullName evidence="3">Uncharacterized protein</fullName>
    </submittedName>
</protein>
<organism evidence="3 4">
    <name type="scientific">Wujia chipingensis</name>
    <dbReference type="NCBI Taxonomy" id="2763670"/>
    <lineage>
        <taxon>Bacteria</taxon>
        <taxon>Bacillati</taxon>
        <taxon>Bacillota</taxon>
        <taxon>Clostridia</taxon>
        <taxon>Lachnospirales</taxon>
        <taxon>Lachnospiraceae</taxon>
        <taxon>Wujia</taxon>
    </lineage>
</organism>
<feature type="compositionally biased region" description="Acidic residues" evidence="1">
    <location>
        <begin position="71"/>
        <end position="82"/>
    </location>
</feature>
<gene>
    <name evidence="3" type="ORF">H9Q76_07295</name>
</gene>
<accession>A0A7G9FJ36</accession>
<keyword evidence="2" id="KW-0472">Membrane</keyword>
<dbReference type="RefSeq" id="WP_021985391.1">
    <property type="nucleotide sequence ID" value="NZ_CP060632.1"/>
</dbReference>
<feature type="transmembrane region" description="Helical" evidence="2">
    <location>
        <begin position="12"/>
        <end position="29"/>
    </location>
</feature>
<keyword evidence="2" id="KW-0812">Transmembrane</keyword>